<dbReference type="GO" id="GO:0005777">
    <property type="term" value="C:peroxisome"/>
    <property type="evidence" value="ECO:0007669"/>
    <property type="project" value="InterPro"/>
</dbReference>
<reference evidence="1" key="1">
    <citation type="submission" date="2019-07" db="EMBL/GenBank/DDBJ databases">
        <authorList>
            <person name="Dittberner H."/>
        </authorList>
    </citation>
    <scope>NUCLEOTIDE SEQUENCE [LARGE SCALE GENOMIC DNA]</scope>
</reference>
<dbReference type="InterPro" id="IPR024768">
    <property type="entry name" value="Marf1"/>
</dbReference>
<dbReference type="Proteomes" id="UP000489600">
    <property type="component" value="Unassembled WGS sequence"/>
</dbReference>
<evidence type="ECO:0008006" key="3">
    <source>
        <dbReference type="Google" id="ProtNLM"/>
    </source>
</evidence>
<organism evidence="1 2">
    <name type="scientific">Arabis nemorensis</name>
    <dbReference type="NCBI Taxonomy" id="586526"/>
    <lineage>
        <taxon>Eukaryota</taxon>
        <taxon>Viridiplantae</taxon>
        <taxon>Streptophyta</taxon>
        <taxon>Embryophyta</taxon>
        <taxon>Tracheophyta</taxon>
        <taxon>Spermatophyta</taxon>
        <taxon>Magnoliopsida</taxon>
        <taxon>eudicotyledons</taxon>
        <taxon>Gunneridae</taxon>
        <taxon>Pentapetalae</taxon>
        <taxon>rosids</taxon>
        <taxon>malvids</taxon>
        <taxon>Brassicales</taxon>
        <taxon>Brassicaceae</taxon>
        <taxon>Arabideae</taxon>
        <taxon>Arabis</taxon>
    </lineage>
</organism>
<proteinExistence type="predicted"/>
<evidence type="ECO:0000313" key="1">
    <source>
        <dbReference type="EMBL" id="VVB15344.1"/>
    </source>
</evidence>
<accession>A0A565CP67</accession>
<gene>
    <name evidence="1" type="ORF">ANE_LOCUS25788</name>
</gene>
<evidence type="ECO:0000313" key="2">
    <source>
        <dbReference type="Proteomes" id="UP000489600"/>
    </source>
</evidence>
<dbReference type="CDD" id="cd10910">
    <property type="entry name" value="PIN_limkain_b1_N_like"/>
    <property type="match status" value="1"/>
</dbReference>
<dbReference type="GO" id="GO:0010468">
    <property type="term" value="P:regulation of gene expression"/>
    <property type="evidence" value="ECO:0007669"/>
    <property type="project" value="InterPro"/>
</dbReference>
<dbReference type="AlphaFoldDB" id="A0A565CP67"/>
<sequence>MTTREASVEIITTVPQKFWLAKTFVLWDLEDCPVPPDLTAASVYCNILSAIGNMGYIGSFYLHAYSLKNEPEFVQGLEQAFGFKLEYTKIKIFRPESIRAKREHIVGDIYEWQLSNRNEPTNILLISGEILDCNQYVGALQLSIDYNGNVLLALPRDPSESVIGVSRSIWLWSSLSKGGDPLIEETKSLEVVNTLSTPPRTEPPLLCLNCYKKPIDTTEPVCQQTSILDKFSSAEVGVLWDLDVCPIPCGLTPGRIYPNIKTALRNMGYYVIRSRLTHNLYANKPAAFRTNFPASWDLDVCPIPCGLTPAWIYSNIKTALHNMGYYGKVYVSALEKLVNIEEFKSARINLVQPENGRAKRDNMITDVYMWGINHRLAPTNLMPIKWREPSKLAQWTMSFLKVDAFRLKGLNRDRQPPAGIRITLSKAWKLEGRKFCFRCGALTQAESECNEAQQIQPMFEELPNPYQIVPQEEGSKP</sequence>
<name>A0A565CP67_9BRAS</name>
<dbReference type="OrthoDB" id="1102613at2759"/>
<comment type="caution">
    <text evidence="1">The sequence shown here is derived from an EMBL/GenBank/DDBJ whole genome shotgun (WGS) entry which is preliminary data.</text>
</comment>
<dbReference type="EMBL" id="CABITT030000008">
    <property type="protein sequence ID" value="VVB15344.1"/>
    <property type="molecule type" value="Genomic_DNA"/>
</dbReference>
<keyword evidence="2" id="KW-1185">Reference proteome</keyword>
<protein>
    <recommendedName>
        <fullName evidence="3">NYN domain-containing protein</fullName>
    </recommendedName>
</protein>
<dbReference type="PANTHER" id="PTHR14379">
    <property type="entry name" value="LIMKAIN B LKAP"/>
    <property type="match status" value="1"/>
</dbReference>
<dbReference type="PANTHER" id="PTHR14379:SF3">
    <property type="entry name" value="MEIOSIS REGULATOR AND MRNA STABILITY FACTOR 1"/>
    <property type="match status" value="1"/>
</dbReference>